<name>A0ABN6Z3X6_9BACE</name>
<keyword evidence="2" id="KW-1185">Reference proteome</keyword>
<dbReference type="Proteomes" id="UP001496674">
    <property type="component" value="Chromosome"/>
</dbReference>
<gene>
    <name evidence="1" type="ORF">BSYN_15050</name>
</gene>
<sequence length="80" mass="9530">MEKAWVHFYIRLSIFKYKKLGYLYICSNFLRICRMNLWSATGYSVDYNYYELKAGPYANSLQISIQNDYTSQSDSKDGQR</sequence>
<protein>
    <submittedName>
        <fullName evidence="1">Uncharacterized protein</fullName>
    </submittedName>
</protein>
<organism evidence="1 2">
    <name type="scientific">Bacteroides sedimenti</name>
    <dbReference type="NCBI Taxonomy" id="2136147"/>
    <lineage>
        <taxon>Bacteria</taxon>
        <taxon>Pseudomonadati</taxon>
        <taxon>Bacteroidota</taxon>
        <taxon>Bacteroidia</taxon>
        <taxon>Bacteroidales</taxon>
        <taxon>Bacteroidaceae</taxon>
        <taxon>Bacteroides</taxon>
    </lineage>
</organism>
<reference evidence="1 2" key="1">
    <citation type="submission" date="2023-04" db="EMBL/GenBank/DDBJ databases">
        <title>Draft genome sequence of acteroides sedimenti strain YN3PY1.</title>
        <authorList>
            <person name="Yoshida N."/>
        </authorList>
    </citation>
    <scope>NUCLEOTIDE SEQUENCE [LARGE SCALE GENOMIC DNA]</scope>
    <source>
        <strain evidence="1 2">YN3PY1</strain>
    </source>
</reference>
<evidence type="ECO:0000313" key="2">
    <source>
        <dbReference type="Proteomes" id="UP001496674"/>
    </source>
</evidence>
<proteinExistence type="predicted"/>
<dbReference type="EMBL" id="AP028055">
    <property type="protein sequence ID" value="BEG99240.1"/>
    <property type="molecule type" value="Genomic_DNA"/>
</dbReference>
<evidence type="ECO:0000313" key="1">
    <source>
        <dbReference type="EMBL" id="BEG99240.1"/>
    </source>
</evidence>
<accession>A0ABN6Z3X6</accession>